<keyword evidence="2" id="KW-1185">Reference proteome</keyword>
<evidence type="ECO:0000313" key="1">
    <source>
        <dbReference type="EMBL" id="KAJ3557710.1"/>
    </source>
</evidence>
<sequence length="2346" mass="262300">MAHPAFWPTKSFFYPVGNTSPISLTQSLPPESDSTILLLGCGDPRNILYTLYSNSSNVLSAGRKYDITCCDIEPAILARNILLFTLVIGEEYITNNAQIWNIFYHFFLDDKSNALLISQSRKLAALSADMETWSACEYSSFLRVSSRLTLSELNRLWTLYAASGAFTAGRQKQFKATFVAEMRRVSAKYGQGNVLTGARAAGPLYIEAPKLCAEAHHRYWQTGVTFEQQKEVAAASLVNPTFAYTATNEGFVPHYATCPIPAFHLAPAFALLQSSDSRMPCRTIFELFDVAKKQFFAWCDVFRECCRAPDRRVVIRVLVGDVLATCHTLRAYAECVFLTAGERVSPWASSWLSLDGDYANTTDCPPPRQFNVIDTSNLVDHIGLLNILIATAPLLSREPTATLFTETLLSRGEDPLKSFTERLCCDPSTLFVLLDLVPSNFIFGFTTQSNIHEIIGHTLVEGSSQQYHERMVWKTLSLAQGSRQASPIAFDAAPLTRLLLHIYLQMFSHENVAGTLQRASLTDLRDRSIVRYSRRAFALFVRCLYDKIATDWSQVLQRLLDLIGDNRELIVGMNFYQDLLCHLHLLGLYTSSAWLPGSPFMERNRDVGRFRRWHTVPSVVCVVISVPRQKLQILEDEQRVQTPLLQVQVLSEMFANGFTFVQIAFGTISITGENEDAKITITEDERGKQGKSPAICMVWVPAWVLCTNPLASTVMLSLVPTPANIGLFRQLGLQLELYSAPLMDAGKVHIVTKAPLTIMDKKLGLHAPDQDVKKKVPGPLNSSNVSISLDTNCRRIQSLTSHLDVTEPGARAELSKPETKVAVTPVDGCAVELSVGSHHKRRLFFLPIANTLKTNLRVARKSSWIEVIAPVPESPSFLLQYHPLACRGGVVNLWNVHYVDLNCLPPVRIDRTDKLSWLNPHVSLAFSDEERAQRARQQGMKALTQVKDSMHVIITGYAGVQSAQSNVFALNRTSNGGIDTLIFVTHLRLDLPAHTVILDTFVLPLEVSILEKVSHGLQRLQDSARGFISVIVSDEELVAWKHLLPAFTERCRTWRHKEDCAYMRKGMIPLSTDHGRIPICECGRGIVTDAFKAQPEWSTFAPFVTRAAISPLFALSWLDSVGQIIKDVVKNPLDEASPSIQKNSLEDTLKCAKCDILSTLEMAHAAFWPAKSFFYPVGNTSPICLSQGLPPEADATILLLGCGDPRSILYTIYSNGGDSPNHRRKYDITCSDIEPAILARNILLFTLITDDEYPKHIAHIWNIFYHFFLDEASNALLLTQCRKLVTLSASMDTWNSSAYSAFLRVSSRFTLFELNRLWTLYAATGTFTAKRKKQFREGFVSEMKNIARQHGTSNVTTGTRSAGPLYFDAMTLTGEAHERFWQTGTTLEEQSDSTSIVNPTFAYTANNEGFLAHYGTCILSAFHLAPAFACLDAPGSPRPCRTIFDLFRLVQSQFRQWCEAFRAYRRGRPDGIIMRFLVGDVFAVAYTLQAYAESGALTAYECTNPWKMSWITLGSDYIPHGNCPPPRRFSVIDTSNLADHMDMLNILVATAPLLSRDAPATLLTETLLSVGKDPSMSFTDRLCCDPKTLFLLLDLVPCSYLSGFTTQSNVHEVLTYTMAPLPGISSQYHERIVWKRLSSVHADQPLSIRFDVNQLSGLLHDVYLGMFSHEDKSALFRNMSLSLVRDQSVVHYCRRSYALLLRYLSERIIVDWDKVMDKLLEHIRDSPQLLVGMNYYQELLSHLHLLGLVDDNSWPWNDLFTPINRRAGRFRQWGSVPSVVCVVLPIPRHYLRVLDDFKKAPNSPVHAQIWGDMYCNGFSCVQISFGTVSLKGTNEDAEVLVAEDDRGKQGDSPAIVAFWAPVWVLCLAPLQSSVVFGPFSTLGNTALISELGLQMKLYSAPLMDESKVFISRKAPITVTDDKEHLRAPDYGLNKRTQVPPQSPFFTVILNSSGRAASLMQHIDVTDPTRRAALSQRETNVTAMPVGPASVDLSIGGMFERRLDFPPIVDISEPKLRVARTSSWIEVVVFVSPVDVFPLQNFSLTHYKGTACSWTIHYLNPDHLPSLRMDAVNDGRKWLGLHMSLTFSDREVARKVRGQEPRTMSQVKESIHSMIVGYAGLGARQTNVFALDRKSKGGIDTLIFVTHLRFDLPAHTLVLDAFILPLTPDIRDRIHSGFRTLFAAPLVSVVVSEEELVVWKHLLPALTERCRTWKHKKDCAYTQKGKIPLSTEHGEVPICACGRGIVTDAFKAQKEWAVFTPYVTRAAISPLFALSYLDSVGQMFSSIARNVSDPPPSPAKNAMAVRWSITAEETVKLLIGSCTSRRVEKPLILLMSCLTLYYQHVGE</sequence>
<dbReference type="Proteomes" id="UP001148662">
    <property type="component" value="Unassembled WGS sequence"/>
</dbReference>
<reference evidence="1" key="1">
    <citation type="submission" date="2022-07" db="EMBL/GenBank/DDBJ databases">
        <title>Genome Sequence of Phlebia brevispora.</title>
        <authorList>
            <person name="Buettner E."/>
        </authorList>
    </citation>
    <scope>NUCLEOTIDE SEQUENCE</scope>
    <source>
        <strain evidence="1">MPL23</strain>
    </source>
</reference>
<accession>A0ACC1TBN9</accession>
<dbReference type="EMBL" id="JANHOG010000137">
    <property type="protein sequence ID" value="KAJ3557710.1"/>
    <property type="molecule type" value="Genomic_DNA"/>
</dbReference>
<organism evidence="1 2">
    <name type="scientific">Phlebia brevispora</name>
    <dbReference type="NCBI Taxonomy" id="194682"/>
    <lineage>
        <taxon>Eukaryota</taxon>
        <taxon>Fungi</taxon>
        <taxon>Dikarya</taxon>
        <taxon>Basidiomycota</taxon>
        <taxon>Agaricomycotina</taxon>
        <taxon>Agaricomycetes</taxon>
        <taxon>Polyporales</taxon>
        <taxon>Meruliaceae</taxon>
        <taxon>Phlebia</taxon>
    </lineage>
</organism>
<evidence type="ECO:0000313" key="2">
    <source>
        <dbReference type="Proteomes" id="UP001148662"/>
    </source>
</evidence>
<protein>
    <submittedName>
        <fullName evidence="1">Uncharacterized protein</fullName>
    </submittedName>
</protein>
<comment type="caution">
    <text evidence="1">The sequence shown here is derived from an EMBL/GenBank/DDBJ whole genome shotgun (WGS) entry which is preliminary data.</text>
</comment>
<proteinExistence type="predicted"/>
<name>A0ACC1TBN9_9APHY</name>
<gene>
    <name evidence="1" type="ORF">NM688_g1321</name>
</gene>